<reference evidence="4" key="1">
    <citation type="journal article" date="2019" name="Int. J. Syst. Evol. Microbiol.">
        <title>The Global Catalogue of Microorganisms (GCM) 10K type strain sequencing project: providing services to taxonomists for standard genome sequencing and annotation.</title>
        <authorList>
            <consortium name="The Broad Institute Genomics Platform"/>
            <consortium name="The Broad Institute Genome Sequencing Center for Infectious Disease"/>
            <person name="Wu L."/>
            <person name="Ma J."/>
        </authorList>
    </citation>
    <scope>NUCLEOTIDE SEQUENCE [LARGE SCALE GENOMIC DNA]</scope>
    <source>
        <strain evidence="4">JCM 15910</strain>
    </source>
</reference>
<name>A0ABP3X538_9SPHN</name>
<protein>
    <recommendedName>
        <fullName evidence="5">Secreted protein</fullName>
    </recommendedName>
</protein>
<sequence>MRAMKTPAPYAILLLAALAAPAHAHAQDDDLAQTGSPPQRTSILYTYGDDPCPETTGDEIVVCAQQPESDRYRVPKDLRHQNEEAPAGGGSWASKVEGYDAVARQTRPDSCSPVGSYGFTGCAAAALRQWFEARRAGTP</sequence>
<organism evidence="3 4">
    <name type="scientific">Sphingopyxis soli</name>
    <dbReference type="NCBI Taxonomy" id="592051"/>
    <lineage>
        <taxon>Bacteria</taxon>
        <taxon>Pseudomonadati</taxon>
        <taxon>Pseudomonadota</taxon>
        <taxon>Alphaproteobacteria</taxon>
        <taxon>Sphingomonadales</taxon>
        <taxon>Sphingomonadaceae</taxon>
        <taxon>Sphingopyxis</taxon>
    </lineage>
</organism>
<evidence type="ECO:0000313" key="3">
    <source>
        <dbReference type="EMBL" id="GAA0860854.1"/>
    </source>
</evidence>
<feature type="region of interest" description="Disordered" evidence="1">
    <location>
        <begin position="24"/>
        <end position="43"/>
    </location>
</feature>
<proteinExistence type="predicted"/>
<dbReference type="Proteomes" id="UP001500738">
    <property type="component" value="Unassembled WGS sequence"/>
</dbReference>
<evidence type="ECO:0000313" key="4">
    <source>
        <dbReference type="Proteomes" id="UP001500738"/>
    </source>
</evidence>
<keyword evidence="2" id="KW-0732">Signal</keyword>
<gene>
    <name evidence="3" type="ORF">GCM10009115_01100</name>
</gene>
<feature type="chain" id="PRO_5046222692" description="Secreted protein" evidence="2">
    <location>
        <begin position="27"/>
        <end position="139"/>
    </location>
</feature>
<feature type="compositionally biased region" description="Polar residues" evidence="1">
    <location>
        <begin position="33"/>
        <end position="43"/>
    </location>
</feature>
<evidence type="ECO:0000256" key="2">
    <source>
        <dbReference type="SAM" id="SignalP"/>
    </source>
</evidence>
<keyword evidence="4" id="KW-1185">Reference proteome</keyword>
<feature type="region of interest" description="Disordered" evidence="1">
    <location>
        <begin position="72"/>
        <end position="94"/>
    </location>
</feature>
<feature type="signal peptide" evidence="2">
    <location>
        <begin position="1"/>
        <end position="26"/>
    </location>
</feature>
<comment type="caution">
    <text evidence="3">The sequence shown here is derived from an EMBL/GenBank/DDBJ whole genome shotgun (WGS) entry which is preliminary data.</text>
</comment>
<evidence type="ECO:0000256" key="1">
    <source>
        <dbReference type="SAM" id="MobiDB-lite"/>
    </source>
</evidence>
<feature type="compositionally biased region" description="Basic and acidic residues" evidence="1">
    <location>
        <begin position="72"/>
        <end position="83"/>
    </location>
</feature>
<dbReference type="EMBL" id="BAAAFE010000001">
    <property type="protein sequence ID" value="GAA0860854.1"/>
    <property type="molecule type" value="Genomic_DNA"/>
</dbReference>
<accession>A0ABP3X538</accession>
<evidence type="ECO:0008006" key="5">
    <source>
        <dbReference type="Google" id="ProtNLM"/>
    </source>
</evidence>